<accession>A0A0B6Y3H5</accession>
<feature type="compositionally biased region" description="Low complexity" evidence="1">
    <location>
        <begin position="46"/>
        <end position="59"/>
    </location>
</feature>
<dbReference type="EMBL" id="HACG01003526">
    <property type="protein sequence ID" value="CEK50391.1"/>
    <property type="molecule type" value="Transcribed_RNA"/>
</dbReference>
<dbReference type="AlphaFoldDB" id="A0A0B6Y3H5"/>
<feature type="non-terminal residue" evidence="2">
    <location>
        <position position="1"/>
    </location>
</feature>
<reference evidence="2" key="1">
    <citation type="submission" date="2014-12" db="EMBL/GenBank/DDBJ databases">
        <title>Insight into the proteome of Arion vulgaris.</title>
        <authorList>
            <person name="Aradska J."/>
            <person name="Bulat T."/>
            <person name="Smidak R."/>
            <person name="Sarate P."/>
            <person name="Gangsoo J."/>
            <person name="Sialana F."/>
            <person name="Bilban M."/>
            <person name="Lubec G."/>
        </authorList>
    </citation>
    <scope>NUCLEOTIDE SEQUENCE</scope>
    <source>
        <tissue evidence="2">Skin</tissue>
    </source>
</reference>
<protein>
    <submittedName>
        <fullName evidence="2">Uncharacterized protein</fullName>
    </submittedName>
</protein>
<feature type="region of interest" description="Disordered" evidence="1">
    <location>
        <begin position="46"/>
        <end position="65"/>
    </location>
</feature>
<feature type="non-terminal residue" evidence="2">
    <location>
        <position position="93"/>
    </location>
</feature>
<organism evidence="2">
    <name type="scientific">Arion vulgaris</name>
    <dbReference type="NCBI Taxonomy" id="1028688"/>
    <lineage>
        <taxon>Eukaryota</taxon>
        <taxon>Metazoa</taxon>
        <taxon>Spiralia</taxon>
        <taxon>Lophotrochozoa</taxon>
        <taxon>Mollusca</taxon>
        <taxon>Gastropoda</taxon>
        <taxon>Heterobranchia</taxon>
        <taxon>Euthyneura</taxon>
        <taxon>Panpulmonata</taxon>
        <taxon>Eupulmonata</taxon>
        <taxon>Stylommatophora</taxon>
        <taxon>Helicina</taxon>
        <taxon>Arionoidea</taxon>
        <taxon>Arionidae</taxon>
        <taxon>Arion</taxon>
    </lineage>
</organism>
<proteinExistence type="predicted"/>
<evidence type="ECO:0000256" key="1">
    <source>
        <dbReference type="SAM" id="MobiDB-lite"/>
    </source>
</evidence>
<evidence type="ECO:0000313" key="2">
    <source>
        <dbReference type="EMBL" id="CEK50391.1"/>
    </source>
</evidence>
<name>A0A0B6Y3H5_9EUPU</name>
<sequence>NIPLTINNMTEQNNFNEADFQKESDAIKNITLESVEIQIGDLSEQLSLEQSSSEQAALETGGDMSPTFPNIKIGGQHQQLTFTERDGETVAVG</sequence>
<gene>
    <name evidence="2" type="primary">ORF10623</name>
</gene>